<reference evidence="3" key="1">
    <citation type="submission" date="2016-10" db="EMBL/GenBank/DDBJ databases">
        <authorList>
            <person name="Varghese N."/>
            <person name="Submissions S."/>
        </authorList>
    </citation>
    <scope>NUCLEOTIDE SEQUENCE [LARGE SCALE GENOMIC DNA]</scope>
    <source>
        <strain evidence="3">ATCC 35263</strain>
    </source>
</reference>
<evidence type="ECO:0000313" key="3">
    <source>
        <dbReference type="Proteomes" id="UP000222056"/>
    </source>
</evidence>
<sequence>MGMPRPLAAVLWGCLYLAIALFWRHEVRTLGWIAPIASLFVAMWLVQLLDHVYRRLFRNQLGV</sequence>
<dbReference type="EMBL" id="FNWJ01000001">
    <property type="protein sequence ID" value="SEH12805.1"/>
    <property type="molecule type" value="Genomic_DNA"/>
</dbReference>
<gene>
    <name evidence="2" type="ORF">SAMN02745716_1209</name>
</gene>
<organism evidence="2 3">
    <name type="scientific">Thermoleophilum album</name>
    <dbReference type="NCBI Taxonomy" id="29539"/>
    <lineage>
        <taxon>Bacteria</taxon>
        <taxon>Bacillati</taxon>
        <taxon>Actinomycetota</taxon>
        <taxon>Thermoleophilia</taxon>
        <taxon>Thermoleophilales</taxon>
        <taxon>Thermoleophilaceae</taxon>
        <taxon>Thermoleophilum</taxon>
    </lineage>
</organism>
<evidence type="ECO:0000256" key="1">
    <source>
        <dbReference type="SAM" id="Phobius"/>
    </source>
</evidence>
<dbReference type="AlphaFoldDB" id="A0A1H6FSS7"/>
<accession>A0A1H6FSS7</accession>
<evidence type="ECO:0000313" key="2">
    <source>
        <dbReference type="EMBL" id="SEH12805.1"/>
    </source>
</evidence>
<proteinExistence type="predicted"/>
<dbReference type="STRING" id="29539.SAMN02745716_1209"/>
<dbReference type="Proteomes" id="UP000222056">
    <property type="component" value="Unassembled WGS sequence"/>
</dbReference>
<keyword evidence="1" id="KW-0812">Transmembrane</keyword>
<keyword evidence="3" id="KW-1185">Reference proteome</keyword>
<protein>
    <submittedName>
        <fullName evidence="2">Uncharacterized protein</fullName>
    </submittedName>
</protein>
<feature type="transmembrane region" description="Helical" evidence="1">
    <location>
        <begin position="30"/>
        <end position="49"/>
    </location>
</feature>
<keyword evidence="1" id="KW-0472">Membrane</keyword>
<name>A0A1H6FSS7_THEAL</name>
<keyword evidence="1" id="KW-1133">Transmembrane helix</keyword>